<proteinExistence type="predicted"/>
<protein>
    <recommendedName>
        <fullName evidence="2">DUF6268 domain-containing protein</fullName>
    </recommendedName>
</protein>
<sequence>MEANIENRKMFRSAIAALFMLALSGECFAQSGEAKDNRQSSQRADTIVHKKFITTSPRLGGVTVTNTFIPVKADGNTFTIQMPTVDIGIPVYKNFRTKHPVLVKAGIRYQGLILSDERKIGSNAFHSISIPVLFSYSITRATNLTLISSTSVNSDYKQDIEEQDILYTVGVRIGFHQDRKFKYGITPTYTKGYSGTFLLPIIDIDWTINKRLTLTAILPARATLKYKVSEIHSLGATVWIGGNNMYRLNEAEKEQYIHLRQNNAGLLYEAKLGQRWKLNLTAGYTLMQKLETFDIDQKISLNKFNDLNHRRTNVAYHEKSFVVQTGISYQF</sequence>
<dbReference type="Pfam" id="PF19783">
    <property type="entry name" value="DUF6268"/>
    <property type="match status" value="1"/>
</dbReference>
<evidence type="ECO:0000313" key="3">
    <source>
        <dbReference type="EMBL" id="SKC83395.1"/>
    </source>
</evidence>
<evidence type="ECO:0000313" key="4">
    <source>
        <dbReference type="Proteomes" id="UP000190961"/>
    </source>
</evidence>
<dbReference type="InterPro" id="IPR046235">
    <property type="entry name" value="DUF6268"/>
</dbReference>
<dbReference type="RefSeq" id="WP_079688967.1">
    <property type="nucleotide sequence ID" value="NZ_FUZU01000003.1"/>
</dbReference>
<keyword evidence="4" id="KW-1185">Reference proteome</keyword>
<dbReference type="EMBL" id="FUZU01000003">
    <property type="protein sequence ID" value="SKC83395.1"/>
    <property type="molecule type" value="Genomic_DNA"/>
</dbReference>
<evidence type="ECO:0000259" key="2">
    <source>
        <dbReference type="Pfam" id="PF19783"/>
    </source>
</evidence>
<reference evidence="3 4" key="1">
    <citation type="submission" date="2017-02" db="EMBL/GenBank/DDBJ databases">
        <authorList>
            <person name="Peterson S.W."/>
        </authorList>
    </citation>
    <scope>NUCLEOTIDE SEQUENCE [LARGE SCALE GENOMIC DNA]</scope>
    <source>
        <strain evidence="3 4">DSM 25262</strain>
    </source>
</reference>
<evidence type="ECO:0000256" key="1">
    <source>
        <dbReference type="SAM" id="SignalP"/>
    </source>
</evidence>
<dbReference type="AlphaFoldDB" id="A0A1T5M5I9"/>
<name>A0A1T5M5I9_9BACT</name>
<keyword evidence="1" id="KW-0732">Signal</keyword>
<feature type="chain" id="PRO_5012979094" description="DUF6268 domain-containing protein" evidence="1">
    <location>
        <begin position="30"/>
        <end position="331"/>
    </location>
</feature>
<dbReference type="OrthoDB" id="928491at2"/>
<feature type="signal peptide" evidence="1">
    <location>
        <begin position="1"/>
        <end position="29"/>
    </location>
</feature>
<organism evidence="3 4">
    <name type="scientific">Ohtaekwangia koreensis</name>
    <dbReference type="NCBI Taxonomy" id="688867"/>
    <lineage>
        <taxon>Bacteria</taxon>
        <taxon>Pseudomonadati</taxon>
        <taxon>Bacteroidota</taxon>
        <taxon>Cytophagia</taxon>
        <taxon>Cytophagales</taxon>
        <taxon>Fulvivirgaceae</taxon>
        <taxon>Ohtaekwangia</taxon>
    </lineage>
</organism>
<feature type="domain" description="DUF6268" evidence="2">
    <location>
        <begin position="119"/>
        <end position="329"/>
    </location>
</feature>
<dbReference type="Proteomes" id="UP000190961">
    <property type="component" value="Unassembled WGS sequence"/>
</dbReference>
<gene>
    <name evidence="3" type="ORF">SAMN05660236_4443</name>
</gene>
<accession>A0A1T5M5I9</accession>
<dbReference type="STRING" id="688867.SAMN05660236_4443"/>